<keyword evidence="2" id="KW-1133">Transmembrane helix</keyword>
<evidence type="ECO:0000313" key="4">
    <source>
        <dbReference type="Proteomes" id="UP001189624"/>
    </source>
</evidence>
<sequence>MDKNIITVPRSAKSTVVRHPPEIRELARPTERHARRQSFRSAAGTKPPPPMRCRRRRIRPLRRALRRIPRIRPLLRRFHAEIRRRRRRQPSIPAPASPSVGSAFVVTARGENRRKPRRRRRRPFLARFLMRDLRLVRSGAKEVREVPEPSAVPPLLGGSASVVRGGVNLRRAEEEFLSVEVAVGFPVRDVGRYRAREIERRWFLLLRLGLVLAMMRCVSAGLGLGLDLGCEDRLETFAEARSANADGAGEVRQVLLTPHCEEGSDEEFKGKALSCS</sequence>
<feature type="region of interest" description="Disordered" evidence="1">
    <location>
        <begin position="82"/>
        <end position="119"/>
    </location>
</feature>
<feature type="transmembrane region" description="Helical" evidence="2">
    <location>
        <begin position="202"/>
        <end position="226"/>
    </location>
</feature>
<evidence type="ECO:0000256" key="2">
    <source>
        <dbReference type="SAM" id="Phobius"/>
    </source>
</evidence>
<proteinExistence type="predicted"/>
<evidence type="ECO:0000313" key="3">
    <source>
        <dbReference type="EMBL" id="CAJ1948854.1"/>
    </source>
</evidence>
<keyword evidence="2" id="KW-0472">Membrane</keyword>
<dbReference type="AlphaFoldDB" id="A0AA86SCQ3"/>
<protein>
    <submittedName>
        <fullName evidence="3">Uncharacterized protein</fullName>
    </submittedName>
</protein>
<name>A0AA86SCQ3_9FABA</name>
<feature type="region of interest" description="Disordered" evidence="1">
    <location>
        <begin position="27"/>
        <end position="53"/>
    </location>
</feature>
<keyword evidence="4" id="KW-1185">Reference proteome</keyword>
<keyword evidence="2" id="KW-0812">Transmembrane</keyword>
<organism evidence="3 4">
    <name type="scientific">Sphenostylis stenocarpa</name>
    <dbReference type="NCBI Taxonomy" id="92480"/>
    <lineage>
        <taxon>Eukaryota</taxon>
        <taxon>Viridiplantae</taxon>
        <taxon>Streptophyta</taxon>
        <taxon>Embryophyta</taxon>
        <taxon>Tracheophyta</taxon>
        <taxon>Spermatophyta</taxon>
        <taxon>Magnoliopsida</taxon>
        <taxon>eudicotyledons</taxon>
        <taxon>Gunneridae</taxon>
        <taxon>Pentapetalae</taxon>
        <taxon>rosids</taxon>
        <taxon>fabids</taxon>
        <taxon>Fabales</taxon>
        <taxon>Fabaceae</taxon>
        <taxon>Papilionoideae</taxon>
        <taxon>50 kb inversion clade</taxon>
        <taxon>NPAAA clade</taxon>
        <taxon>indigoferoid/millettioid clade</taxon>
        <taxon>Phaseoleae</taxon>
        <taxon>Sphenostylis</taxon>
    </lineage>
</organism>
<gene>
    <name evidence="3" type="ORF">AYBTSS11_LOCUS13423</name>
</gene>
<dbReference type="Gramene" id="rna-AYBTSS11_LOCUS13423">
    <property type="protein sequence ID" value="CAJ1948854.1"/>
    <property type="gene ID" value="gene-AYBTSS11_LOCUS13423"/>
</dbReference>
<dbReference type="Proteomes" id="UP001189624">
    <property type="component" value="Chromosome 4"/>
</dbReference>
<dbReference type="EMBL" id="OY731401">
    <property type="protein sequence ID" value="CAJ1948854.1"/>
    <property type="molecule type" value="Genomic_DNA"/>
</dbReference>
<evidence type="ECO:0000256" key="1">
    <source>
        <dbReference type="SAM" id="MobiDB-lite"/>
    </source>
</evidence>
<reference evidence="3" key="1">
    <citation type="submission" date="2023-10" db="EMBL/GenBank/DDBJ databases">
        <authorList>
            <person name="Domelevo Entfellner J.-B."/>
        </authorList>
    </citation>
    <scope>NUCLEOTIDE SEQUENCE</scope>
</reference>
<accession>A0AA86SCQ3</accession>